<gene>
    <name evidence="1" type="ORF">UFOPK3772_03646</name>
</gene>
<accession>A0A6J7M2P9</accession>
<name>A0A6J7M2P9_9ZZZZ</name>
<evidence type="ECO:0000313" key="1">
    <source>
        <dbReference type="EMBL" id="CAB4975036.1"/>
    </source>
</evidence>
<dbReference type="AlphaFoldDB" id="A0A6J7M2P9"/>
<reference evidence="1" key="1">
    <citation type="submission" date="2020-05" db="EMBL/GenBank/DDBJ databases">
        <authorList>
            <person name="Chiriac C."/>
            <person name="Salcher M."/>
            <person name="Ghai R."/>
            <person name="Kavagutti S V."/>
        </authorList>
    </citation>
    <scope>NUCLEOTIDE SEQUENCE</scope>
</reference>
<proteinExistence type="predicted"/>
<sequence length="149" mass="16027">MNRATPGSKNAVAFIDSFGNLLTAQADRPSRSIATAFMNTSQSYAQARFELFNDPATHDGAKYSLAAPRYGSFVWLHAPTPGIAPTLKDLGAFGSTMGDPSPGGFQFYLPPLQGTYGELLEQIAYLPPYYTQEVGISPLPVGVFSRMPT</sequence>
<protein>
    <submittedName>
        <fullName evidence="1">Unannotated protein</fullName>
    </submittedName>
</protein>
<organism evidence="1">
    <name type="scientific">freshwater metagenome</name>
    <dbReference type="NCBI Taxonomy" id="449393"/>
    <lineage>
        <taxon>unclassified sequences</taxon>
        <taxon>metagenomes</taxon>
        <taxon>ecological metagenomes</taxon>
    </lineage>
</organism>
<dbReference type="EMBL" id="CAFBNE010000253">
    <property type="protein sequence ID" value="CAB4975036.1"/>
    <property type="molecule type" value="Genomic_DNA"/>
</dbReference>